<gene>
    <name evidence="6" type="ORF">OCV88_05525</name>
</gene>
<dbReference type="CDD" id="cd08414">
    <property type="entry name" value="PBP2_LTTR_aromatics_like"/>
    <property type="match status" value="1"/>
</dbReference>
<dbReference type="SUPFAM" id="SSF53850">
    <property type="entry name" value="Periplasmic binding protein-like II"/>
    <property type="match status" value="1"/>
</dbReference>
<accession>A0ABT2THX2</accession>
<dbReference type="RefSeq" id="WP_262590782.1">
    <property type="nucleotide sequence ID" value="NZ_JAOQJQ010000002.1"/>
</dbReference>
<dbReference type="PROSITE" id="PS50931">
    <property type="entry name" value="HTH_LYSR"/>
    <property type="match status" value="1"/>
</dbReference>
<evidence type="ECO:0000256" key="1">
    <source>
        <dbReference type="ARBA" id="ARBA00009437"/>
    </source>
</evidence>
<dbReference type="Pfam" id="PF00126">
    <property type="entry name" value="HTH_1"/>
    <property type="match status" value="1"/>
</dbReference>
<dbReference type="InterPro" id="IPR000847">
    <property type="entry name" value="LysR_HTH_N"/>
</dbReference>
<dbReference type="Gene3D" id="1.10.10.10">
    <property type="entry name" value="Winged helix-like DNA-binding domain superfamily/Winged helix DNA-binding domain"/>
    <property type="match status" value="1"/>
</dbReference>
<keyword evidence="2" id="KW-0805">Transcription regulation</keyword>
<reference evidence="6 7" key="1">
    <citation type="journal article" date="2021" name="ISME Commun">
        <title>Automated analysis of genomic sequences facilitates high-throughput and comprehensive description of bacteria.</title>
        <authorList>
            <person name="Hitch T.C.A."/>
        </authorList>
    </citation>
    <scope>NUCLEOTIDE SEQUENCE [LARGE SCALE GENOMIC DNA]</scope>
    <source>
        <strain evidence="6 7">Sanger_109</strain>
    </source>
</reference>
<dbReference type="InterPro" id="IPR036390">
    <property type="entry name" value="WH_DNA-bd_sf"/>
</dbReference>
<keyword evidence="4" id="KW-0804">Transcription</keyword>
<comment type="caution">
    <text evidence="6">The sequence shown here is derived from an EMBL/GenBank/DDBJ whole genome shotgun (WGS) entry which is preliminary data.</text>
</comment>
<proteinExistence type="inferred from homology"/>
<protein>
    <submittedName>
        <fullName evidence="6">LysR substrate-binding domain-containing protein</fullName>
    </submittedName>
</protein>
<dbReference type="Proteomes" id="UP001652442">
    <property type="component" value="Unassembled WGS sequence"/>
</dbReference>
<feature type="domain" description="HTH lysR-type" evidence="5">
    <location>
        <begin position="1"/>
        <end position="58"/>
    </location>
</feature>
<evidence type="ECO:0000313" key="6">
    <source>
        <dbReference type="EMBL" id="MCU6761799.1"/>
    </source>
</evidence>
<evidence type="ECO:0000259" key="5">
    <source>
        <dbReference type="PROSITE" id="PS50931"/>
    </source>
</evidence>
<evidence type="ECO:0000256" key="2">
    <source>
        <dbReference type="ARBA" id="ARBA00023015"/>
    </source>
</evidence>
<sequence length="306" mass="35151">MTILQIKWFLTAAESLNFSKAADQLEISQPTLSRQIANIENELNLLLFLRDGRKMKLTPAGRALADTWKVIYENYYTAVEQAQNIQKGISGSLKIGVLHGTYVADFMPAIIEFFRAHHPDVEIALSYDSFRALQNKIYSGKLDIAFTVLFNIRKKEYLLYKYVEHSMDYILMHKDHPLAVREELSLSDCRDETFVMISTDDCPESSSYIINACHKENFYPRIVYAPTLYDLMLNVEAGKGITILDTRNMLRLNPFIKSFPLKQDIWDPGLVAVWNQSNYNPAIPVFMAQLDKCSKGMNEVFYTKSV</sequence>
<dbReference type="Pfam" id="PF03466">
    <property type="entry name" value="LysR_substrate"/>
    <property type="match status" value="1"/>
</dbReference>
<evidence type="ECO:0000256" key="4">
    <source>
        <dbReference type="ARBA" id="ARBA00023163"/>
    </source>
</evidence>
<dbReference type="Gene3D" id="3.40.190.10">
    <property type="entry name" value="Periplasmic binding protein-like II"/>
    <property type="match status" value="2"/>
</dbReference>
<name>A0ABT2THX2_9FIRM</name>
<evidence type="ECO:0000256" key="3">
    <source>
        <dbReference type="ARBA" id="ARBA00023125"/>
    </source>
</evidence>
<dbReference type="InterPro" id="IPR036388">
    <property type="entry name" value="WH-like_DNA-bd_sf"/>
</dbReference>
<dbReference type="EMBL" id="JAOQJQ010000002">
    <property type="protein sequence ID" value="MCU6761799.1"/>
    <property type="molecule type" value="Genomic_DNA"/>
</dbReference>
<keyword evidence="3" id="KW-0238">DNA-binding</keyword>
<dbReference type="InterPro" id="IPR005119">
    <property type="entry name" value="LysR_subst-bd"/>
</dbReference>
<comment type="similarity">
    <text evidence="1">Belongs to the LysR transcriptional regulatory family.</text>
</comment>
<evidence type="ECO:0000313" key="7">
    <source>
        <dbReference type="Proteomes" id="UP001652442"/>
    </source>
</evidence>
<dbReference type="PANTHER" id="PTHR30346:SF0">
    <property type="entry name" value="HCA OPERON TRANSCRIPTIONAL ACTIVATOR HCAR"/>
    <property type="match status" value="1"/>
</dbReference>
<dbReference type="PANTHER" id="PTHR30346">
    <property type="entry name" value="TRANSCRIPTIONAL DUAL REGULATOR HCAR-RELATED"/>
    <property type="match status" value="1"/>
</dbReference>
<dbReference type="PRINTS" id="PR00039">
    <property type="entry name" value="HTHLYSR"/>
</dbReference>
<keyword evidence="7" id="KW-1185">Reference proteome</keyword>
<organism evidence="6 7">
    <name type="scientific">Brotonthovivens ammoniilytica</name>
    <dbReference type="NCBI Taxonomy" id="2981725"/>
    <lineage>
        <taxon>Bacteria</taxon>
        <taxon>Bacillati</taxon>
        <taxon>Bacillota</taxon>
        <taxon>Clostridia</taxon>
        <taxon>Lachnospirales</taxon>
        <taxon>Lachnospiraceae</taxon>
        <taxon>Brotonthovivens</taxon>
    </lineage>
</organism>
<dbReference type="SUPFAM" id="SSF46785">
    <property type="entry name" value="Winged helix' DNA-binding domain"/>
    <property type="match status" value="1"/>
</dbReference>